<dbReference type="GO" id="GO:0005085">
    <property type="term" value="F:guanyl-nucleotide exchange factor activity"/>
    <property type="evidence" value="ECO:0007669"/>
    <property type="project" value="TreeGrafter"/>
</dbReference>
<dbReference type="InterPro" id="IPR036291">
    <property type="entry name" value="NAD(P)-bd_dom_sf"/>
</dbReference>
<feature type="domain" description="NAD(P)-binding" evidence="3">
    <location>
        <begin position="7"/>
        <end position="154"/>
    </location>
</feature>
<dbReference type="EMBL" id="LSRX01000904">
    <property type="protein sequence ID" value="OLP86674.1"/>
    <property type="molecule type" value="Genomic_DNA"/>
</dbReference>
<evidence type="ECO:0000256" key="1">
    <source>
        <dbReference type="PROSITE-ProRule" id="PRU00235"/>
    </source>
</evidence>
<evidence type="ECO:0000256" key="2">
    <source>
        <dbReference type="SAM" id="MobiDB-lite"/>
    </source>
</evidence>
<feature type="region of interest" description="Disordered" evidence="2">
    <location>
        <begin position="2667"/>
        <end position="2695"/>
    </location>
</feature>
<dbReference type="GO" id="GO:0005737">
    <property type="term" value="C:cytoplasm"/>
    <property type="evidence" value="ECO:0007669"/>
    <property type="project" value="TreeGrafter"/>
</dbReference>
<feature type="region of interest" description="Disordered" evidence="2">
    <location>
        <begin position="340"/>
        <end position="360"/>
    </location>
</feature>
<keyword evidence="5" id="KW-1185">Reference proteome</keyword>
<protein>
    <submittedName>
        <fullName evidence="4">Putative E3 ubiquitin-protein ligase HERC6</fullName>
    </submittedName>
</protein>
<feature type="region of interest" description="Disordered" evidence="2">
    <location>
        <begin position="2498"/>
        <end position="2574"/>
    </location>
</feature>
<dbReference type="OrthoDB" id="61110at2759"/>
<dbReference type="SUPFAM" id="SSF50985">
    <property type="entry name" value="RCC1/BLIP-II"/>
    <property type="match status" value="1"/>
</dbReference>
<dbReference type="PANTHER" id="PTHR45982">
    <property type="entry name" value="REGULATOR OF CHROMOSOME CONDENSATION"/>
    <property type="match status" value="1"/>
</dbReference>
<dbReference type="Proteomes" id="UP000186817">
    <property type="component" value="Unassembled WGS sequence"/>
</dbReference>
<feature type="region of interest" description="Disordered" evidence="2">
    <location>
        <begin position="185"/>
        <end position="220"/>
    </location>
</feature>
<dbReference type="Pfam" id="PF13460">
    <property type="entry name" value="NAD_binding_10"/>
    <property type="match status" value="1"/>
</dbReference>
<accession>A0A1Q9CUT3</accession>
<feature type="compositionally biased region" description="Basic and acidic residues" evidence="2">
    <location>
        <begin position="2532"/>
        <end position="2547"/>
    </location>
</feature>
<dbReference type="InterPro" id="IPR016040">
    <property type="entry name" value="NAD(P)-bd_dom"/>
</dbReference>
<reference evidence="4 5" key="1">
    <citation type="submission" date="2016-02" db="EMBL/GenBank/DDBJ databases">
        <title>Genome analysis of coral dinoflagellate symbionts highlights evolutionary adaptations to a symbiotic lifestyle.</title>
        <authorList>
            <person name="Aranda M."/>
            <person name="Li Y."/>
            <person name="Liew Y.J."/>
            <person name="Baumgarten S."/>
            <person name="Simakov O."/>
            <person name="Wilson M."/>
            <person name="Piel J."/>
            <person name="Ashoor H."/>
            <person name="Bougouffa S."/>
            <person name="Bajic V.B."/>
            <person name="Ryu T."/>
            <person name="Ravasi T."/>
            <person name="Bayer T."/>
            <person name="Micklem G."/>
            <person name="Kim H."/>
            <person name="Bhak J."/>
            <person name="Lajeunesse T.C."/>
            <person name="Voolstra C.R."/>
        </authorList>
    </citation>
    <scope>NUCLEOTIDE SEQUENCE [LARGE SCALE GENOMIC DNA]</scope>
    <source>
        <strain evidence="4 5">CCMP2467</strain>
    </source>
</reference>
<dbReference type="PROSITE" id="PS00626">
    <property type="entry name" value="RCC1_2"/>
    <property type="match status" value="2"/>
</dbReference>
<organism evidence="4 5">
    <name type="scientific">Symbiodinium microadriaticum</name>
    <name type="common">Dinoflagellate</name>
    <name type="synonym">Zooxanthella microadriatica</name>
    <dbReference type="NCBI Taxonomy" id="2951"/>
    <lineage>
        <taxon>Eukaryota</taxon>
        <taxon>Sar</taxon>
        <taxon>Alveolata</taxon>
        <taxon>Dinophyceae</taxon>
        <taxon>Suessiales</taxon>
        <taxon>Symbiodiniaceae</taxon>
        <taxon>Symbiodinium</taxon>
    </lineage>
</organism>
<dbReference type="Pfam" id="PF13540">
    <property type="entry name" value="RCC1_2"/>
    <property type="match status" value="4"/>
</dbReference>
<feature type="compositionally biased region" description="Polar residues" evidence="2">
    <location>
        <begin position="2685"/>
        <end position="2695"/>
    </location>
</feature>
<dbReference type="InterPro" id="IPR000408">
    <property type="entry name" value="Reg_chr_condens"/>
</dbReference>
<name>A0A1Q9CUT3_SYMMI</name>
<proteinExistence type="predicted"/>
<evidence type="ECO:0000313" key="5">
    <source>
        <dbReference type="Proteomes" id="UP000186817"/>
    </source>
</evidence>
<dbReference type="InterPro" id="IPR009091">
    <property type="entry name" value="RCC1/BLIP-II"/>
</dbReference>
<feature type="repeat" description="RCC1" evidence="1">
    <location>
        <begin position="784"/>
        <end position="824"/>
    </location>
</feature>
<dbReference type="InterPro" id="IPR051553">
    <property type="entry name" value="Ran_GTPase-activating"/>
</dbReference>
<feature type="region of interest" description="Disordered" evidence="2">
    <location>
        <begin position="1353"/>
        <end position="1394"/>
    </location>
</feature>
<dbReference type="PROSITE" id="PS50012">
    <property type="entry name" value="RCC1_3"/>
    <property type="match status" value="1"/>
</dbReference>
<dbReference type="PANTHER" id="PTHR45982:SF1">
    <property type="entry name" value="REGULATOR OF CHROMOSOME CONDENSATION"/>
    <property type="match status" value="1"/>
</dbReference>
<dbReference type="Gene3D" id="2.130.10.30">
    <property type="entry name" value="Regulator of chromosome condensation 1/beta-lactamase-inhibitor protein II"/>
    <property type="match status" value="2"/>
</dbReference>
<dbReference type="Gene3D" id="3.40.50.720">
    <property type="entry name" value="NAD(P)-binding Rossmann-like Domain"/>
    <property type="match status" value="1"/>
</dbReference>
<feature type="compositionally biased region" description="Polar residues" evidence="2">
    <location>
        <begin position="1356"/>
        <end position="1366"/>
    </location>
</feature>
<gene>
    <name evidence="4" type="primary">HERC6</name>
    <name evidence="4" type="ORF">AK812_SmicGene32202</name>
</gene>
<comment type="caution">
    <text evidence="4">The sequence shown here is derived from an EMBL/GenBank/DDBJ whole genome shotgun (WGS) entry which is preliminary data.</text>
</comment>
<sequence length="2716" mass="295612">MVVLVGGGTGNVGSAVVQALSSSGFAVKVLSRDLSTAKASKLSHLPGVSCVQGDMSDATALASAFDGVTACFLGCSNSEQQVRDEVAFIDAAQSRGCRYLVKLGTCGAPGYTSSDSIIQYGRNCGYGQSFHAEIEKHLSSTDLEWTVLRRGGVDAKSAVLAAEQLLELADREDLMGAYLRPPTAVQAAAPPAPPVRKLQKSKPGHFATQRRASNMKRTRQAEIDVSPEAVDPYAASFAEVSEVSEGLLLTDHDRGLETKSMDSGFYSWPWQEGIEPLASMLRSLEFQVEALFELMDAHSFKDEADASVVDVINRKREALHNTFAALKEALWWTRPSDRPSVDLEAKPKRKRAKPEPDCAQPGVLLAAPKTEGKSHRVTLAHPYGVGQYRQGTVTVKNFGQQGTAVRSGFGVPDTAQHSFETRREKAAMIERLDLELPVENSALRAAVRSAAPTATSLAARLELDRLVPLLEDETPLMGFRPLPELQHECSLEWHPSWLWSLNYFHEAGWRALGHEDRPQPGKTRCPPVADAGSPCALLETVVHQRMRYYAPHVVINSGSDDAAKVAVGTAFFAQASVTFCLPVFKKANKHGQCNIPEIPSNLEYVQVATGTAHSVLLRSDGHVVACGDNRAGQCDVPSLNDGCQYVQVSAAGNRTLLLRSDGKALAIGDTFPPLADFPELEGDRKFVQVETGLFHTVLLTNDGQMLVRADNEVHELTIPDLHDNQRYVQVSAGDFHVVWLLSDGTVVAAGDNRYGQCSIPSSGDLEYTKVSAGGLHTALLRSDGRVLTVGNNRCGQCDVPDLPAGLIYEDISAGDLHTVLLRSDGRVVAFGDDHWGQCQVPEPEAGEVYVPSWPGDHSPIIVQLVPSDADHKHWQCFSLAGRAVLSFAVSELCVEEFWTRLTEQFHAPKWKLQVVLSNGELLCDSKLHQICPAYRALGIDQPVPPAWVATAGSATVTSFFRGDVSSISGRELLLEEDGDWEVVAPAEAVLSGRQDYPEASERITIRSTIYVVLRCPALPEARAFRGFRAFKSAVGAIEHTGTVCHGFPTEVTMDLVREFLLDPTDLVALIFSPPTGELGEEALDFIAVPVLAHSAGFLLGLPPGAFSEELLTKGQQGDADFQVGPSFATSVPGLEEDEAGIMRDLSLEVPCLVVDLREQMASYLRKMDPVTDPVESHPFLPDHPSPSPCTAPWNLPLLASQIGHIAEALPALTAQLQTLTDRQDSLEQRLTGPASAEVVDGADAAEDPDAMRDAGPLFTRYVERYGGFSGQREELLVLALVAQEQSSLDAGSWTVAYLLTLLEEPPPQLFTGRASSSTSARLRAFAPLCPPAWGTTTLASIKEIDALQARRKELAQASQKAPSPGQQDEAPLFGSETPVANAGPSPDAERRPNSAQDRALGLVYRLIRACGATEDFHISSAGRRNAELIAKLGDLSDFLTLMGPSADPYGQAFPGMQPQTSGEGPPQPYYSLTPSELKLSGTGNFDPLPFLSDDLALPFLEPDCIFHGIPAPADSFPDVRKESYQAADLVGTKALAKLSSPSWGHKSFLPSSGRQSPLVSPHDPEGPRYFVLFEAIFQGDHLGVEIATCCHRRYLSSCGLLQEACELRADAPFPLFTSCIEGLIIDDYFSISYEPAGLPVTSGSSASGRKLLQARAADQEAGLFGSTEKDVCKASVAKVGGAELDSSDFARSLGLTLAGAPRSKRLSLAAVSLVLCSSAFTTDSLHLCLMGGWTSILLYRRPLMSVFARAFSLVEGASVTAGSPKVIALPRAVADELVVVSALAPLACSDLRAPLLPSVFATDSSEEAAAAVQAPCGSRGQLASEHRVHSPARPRSLRFHFLAVGFGLDSLPSALAAFGWTVGPVLSIKTSPELSLGSPHLVAWIAHLLEKGLLDSLASGPLLLTFLSTLPLPLAPLAGLGACGKRELAFKAMLWRRAVWTWPRPVHINILESSAVYRLLKSLALEHAQILPCRFLASALVGLAGHASLTSRGCHDSDDGPRIGPVERQTQRLRDRLWNDFLVWLGSQGLNAESVFWASAFDIDFVNIVLSKYGRGLYKAGRPYSHYSETINAASSLHPKIRRLLQPSWDVAFAWMRNEPLTVTTHQSLKVDHPDLIEIIELAFAKLAPGQRLWPMSAQSFRTRYQKILFALKLQSLPKPFTKTLDLGSLRAGGATWLMMVSEDSEMVRRRGRWLTPKIMEIYIQEVSALQFLPSLPQADRDFLLDWAGLYSMLLFKVKKLQGVPPHMWHSYLCPQLVVNTFDRCLKYPARHARPPRQRLMQMLRISEARCQDLDARLELVAKSVCLTLGVKMDGEPAARPATKLLLQLLRLSRAYGLRYPRGLPRKEDEPLVFLKWETRTMQPDEVFAQCVDAGPRPRRLCTRRSWLVQACISLLCLLSCQEVFCLPGGATEAVLKWRHYILGSVHAAVQEALLNALHRLPFGKGIIREELPLYMDTLLEFHAELVALGEADEGSDLEVDKQNEKRVLNARYCLKRPKAKPQSGGKGRKPRDEKKEEQISNELDSISISAKGREGAAGADRRRQSERPVSSVPARSSMQGPWAEEAPGLDAESSGLTELEALQSQLAKRISVVVENGSLKTERFKQASQAPSSTLPQAQEMTIAWPVVPPIPEGEEDRLKRDFQLQRSPVRPSSWLRELQASWAAGAAAARAERERTGPEEPTSQVQTAEPVTTKDTGVVPLVLTPTYFHFRSDT</sequence>
<evidence type="ECO:0000313" key="4">
    <source>
        <dbReference type="EMBL" id="OLP86674.1"/>
    </source>
</evidence>
<dbReference type="SUPFAM" id="SSF51735">
    <property type="entry name" value="NAD(P)-binding Rossmann-fold domains"/>
    <property type="match status" value="1"/>
</dbReference>
<evidence type="ECO:0000259" key="3">
    <source>
        <dbReference type="Pfam" id="PF13460"/>
    </source>
</evidence>